<sequence length="96" mass="10860">MFGGRARRKEYWFFALFVGIFTFFVVFIEELLALGDAPGTLLNFALFLPSIAVGVRRLHDTGRSGWWLLLPIVNLVFLVQDGQKGSNNYGHDPKRG</sequence>
<name>A0ABW9CR67_9BURK</name>
<keyword evidence="1" id="KW-0812">Transmembrane</keyword>
<dbReference type="PANTHER" id="PTHR34980:SF2">
    <property type="entry name" value="INNER MEMBRANE PROTEIN YHAH-RELATED"/>
    <property type="match status" value="1"/>
</dbReference>
<evidence type="ECO:0000256" key="1">
    <source>
        <dbReference type="SAM" id="Phobius"/>
    </source>
</evidence>
<evidence type="ECO:0000313" key="3">
    <source>
        <dbReference type="Proteomes" id="UP001629462"/>
    </source>
</evidence>
<feature type="transmembrane region" description="Helical" evidence="1">
    <location>
        <begin position="40"/>
        <end position="58"/>
    </location>
</feature>
<protein>
    <submittedName>
        <fullName evidence="2">DUF805 domain-containing protein</fullName>
    </submittedName>
</protein>
<dbReference type="PANTHER" id="PTHR34980">
    <property type="entry name" value="INNER MEMBRANE PROTEIN-RELATED-RELATED"/>
    <property type="match status" value="1"/>
</dbReference>
<dbReference type="InterPro" id="IPR008523">
    <property type="entry name" value="DUF805"/>
</dbReference>
<keyword evidence="1" id="KW-0472">Membrane</keyword>
<dbReference type="Proteomes" id="UP001629462">
    <property type="component" value="Unassembled WGS sequence"/>
</dbReference>
<gene>
    <name evidence="2" type="ORF">PQR08_26360</name>
</gene>
<proteinExistence type="predicted"/>
<evidence type="ECO:0000313" key="2">
    <source>
        <dbReference type="EMBL" id="MFM0520953.1"/>
    </source>
</evidence>
<dbReference type="Pfam" id="PF05656">
    <property type="entry name" value="DUF805"/>
    <property type="match status" value="1"/>
</dbReference>
<accession>A0ABW9CR67</accession>
<feature type="transmembrane region" description="Helical" evidence="1">
    <location>
        <begin position="12"/>
        <end position="34"/>
    </location>
</feature>
<keyword evidence="3" id="KW-1185">Reference proteome</keyword>
<reference evidence="2 3" key="1">
    <citation type="journal article" date="2024" name="Chem. Sci.">
        <title>Discovery of megapolipeptins by genome mining of a Burkholderiales bacteria collection.</title>
        <authorList>
            <person name="Paulo B.S."/>
            <person name="Recchia M.J.J."/>
            <person name="Lee S."/>
            <person name="Fergusson C.H."/>
            <person name="Romanowski S.B."/>
            <person name="Hernandez A."/>
            <person name="Krull N."/>
            <person name="Liu D.Y."/>
            <person name="Cavanagh H."/>
            <person name="Bos A."/>
            <person name="Gray C.A."/>
            <person name="Murphy B.T."/>
            <person name="Linington R.G."/>
            <person name="Eustaquio A.S."/>
        </authorList>
    </citation>
    <scope>NUCLEOTIDE SEQUENCE [LARGE SCALE GENOMIC DNA]</scope>
    <source>
        <strain evidence="2 3">RL17-374-BIF-D</strain>
    </source>
</reference>
<comment type="caution">
    <text evidence="2">The sequence shown here is derived from an EMBL/GenBank/DDBJ whole genome shotgun (WGS) entry which is preliminary data.</text>
</comment>
<organism evidence="2 3">
    <name type="scientific">Caballeronia jiangsuensis</name>
    <dbReference type="NCBI Taxonomy" id="1458357"/>
    <lineage>
        <taxon>Bacteria</taxon>
        <taxon>Pseudomonadati</taxon>
        <taxon>Pseudomonadota</taxon>
        <taxon>Betaproteobacteria</taxon>
        <taxon>Burkholderiales</taxon>
        <taxon>Burkholderiaceae</taxon>
        <taxon>Caballeronia</taxon>
    </lineage>
</organism>
<keyword evidence="1" id="KW-1133">Transmembrane helix</keyword>
<dbReference type="EMBL" id="JAQQDB010000029">
    <property type="protein sequence ID" value="MFM0520953.1"/>
    <property type="molecule type" value="Genomic_DNA"/>
</dbReference>